<comment type="similarity">
    <text evidence="2">Belongs to the tRNA methyltransferase O family.</text>
</comment>
<evidence type="ECO:0000256" key="1">
    <source>
        <dbReference type="ARBA" id="ARBA00022691"/>
    </source>
</evidence>
<keyword evidence="1" id="KW-0949">S-adenosyl-L-methionine</keyword>
<evidence type="ECO:0000313" key="4">
    <source>
        <dbReference type="EMBL" id="GAG55037.1"/>
    </source>
</evidence>
<sequence>MVEVEFKPIGKIHSPFKSYGNVPVQPKFSKAKGKIEVFEEFKDGLKDLEGFEYIMCLSYFHLVKPPVHLQSRTHWDNIKHGIFAIRSPYRPNPIGFSVFKLEKIEKNFIYVENLDLINGTPVLDIKPFIPSIDNRETDKIGWIKGKF</sequence>
<dbReference type="PROSITE" id="PS51668">
    <property type="entry name" value="TSAA_2"/>
    <property type="match status" value="1"/>
</dbReference>
<dbReference type="Gene3D" id="2.40.30.70">
    <property type="entry name" value="YaeB-like"/>
    <property type="match status" value="1"/>
</dbReference>
<dbReference type="EMBL" id="BART01005906">
    <property type="protein sequence ID" value="GAG55037.1"/>
    <property type="molecule type" value="Genomic_DNA"/>
</dbReference>
<dbReference type="SUPFAM" id="SSF118196">
    <property type="entry name" value="YaeB-like"/>
    <property type="match status" value="1"/>
</dbReference>
<dbReference type="CDD" id="cd09281">
    <property type="entry name" value="UPF0066"/>
    <property type="match status" value="1"/>
</dbReference>
<dbReference type="PANTHER" id="PTHR12818:SF0">
    <property type="entry name" value="TRNA (ADENINE(37)-N6)-METHYLTRANSFERASE"/>
    <property type="match status" value="1"/>
</dbReference>
<comment type="caution">
    <text evidence="4">The sequence shown here is derived from an EMBL/GenBank/DDBJ whole genome shotgun (WGS) entry which is preliminary data.</text>
</comment>
<dbReference type="InterPro" id="IPR040372">
    <property type="entry name" value="YaeB-like"/>
</dbReference>
<accession>X0Z9Q0</accession>
<feature type="domain" description="TsaA-like" evidence="3">
    <location>
        <begin position="6"/>
        <end position="137"/>
    </location>
</feature>
<dbReference type="PANTHER" id="PTHR12818">
    <property type="entry name" value="TRNA (ADENINE(37)-N6)-METHYLTRANSFERASE"/>
    <property type="match status" value="1"/>
</dbReference>
<dbReference type="AlphaFoldDB" id="X0Z9Q0"/>
<dbReference type="InterPro" id="IPR023370">
    <property type="entry name" value="TrmO-like_N"/>
</dbReference>
<gene>
    <name evidence="4" type="ORF">S01H4_13399</name>
</gene>
<dbReference type="Pfam" id="PF01980">
    <property type="entry name" value="TrmO_N"/>
    <property type="match status" value="1"/>
</dbReference>
<name>X0Z9Q0_9ZZZZ</name>
<protein>
    <recommendedName>
        <fullName evidence="3">TsaA-like domain-containing protein</fullName>
    </recommendedName>
</protein>
<proteinExistence type="inferred from homology"/>
<dbReference type="InterPro" id="IPR036413">
    <property type="entry name" value="YaeB-like_sf"/>
</dbReference>
<dbReference type="InterPro" id="IPR036414">
    <property type="entry name" value="YaeB_N_sf"/>
</dbReference>
<evidence type="ECO:0000259" key="3">
    <source>
        <dbReference type="PROSITE" id="PS51668"/>
    </source>
</evidence>
<organism evidence="4">
    <name type="scientific">marine sediment metagenome</name>
    <dbReference type="NCBI Taxonomy" id="412755"/>
    <lineage>
        <taxon>unclassified sequences</taxon>
        <taxon>metagenomes</taxon>
        <taxon>ecological metagenomes</taxon>
    </lineage>
</organism>
<evidence type="ECO:0000256" key="2">
    <source>
        <dbReference type="ARBA" id="ARBA00033753"/>
    </source>
</evidence>
<dbReference type="NCBIfam" id="TIGR00104">
    <property type="entry name" value="tRNA_TsaA"/>
    <property type="match status" value="1"/>
</dbReference>
<reference evidence="4" key="1">
    <citation type="journal article" date="2014" name="Front. Microbiol.">
        <title>High frequency of phylogenetically diverse reductive dehalogenase-homologous genes in deep subseafloor sedimentary metagenomes.</title>
        <authorList>
            <person name="Kawai M."/>
            <person name="Futagami T."/>
            <person name="Toyoda A."/>
            <person name="Takaki Y."/>
            <person name="Nishi S."/>
            <person name="Hori S."/>
            <person name="Arai W."/>
            <person name="Tsubouchi T."/>
            <person name="Morono Y."/>
            <person name="Uchiyama I."/>
            <person name="Ito T."/>
            <person name="Fujiyama A."/>
            <person name="Inagaki F."/>
            <person name="Takami H."/>
        </authorList>
    </citation>
    <scope>NUCLEOTIDE SEQUENCE</scope>
    <source>
        <strain evidence="4">Expedition CK06-06</strain>
    </source>
</reference>